<gene>
    <name evidence="9 17" type="primary">lon</name>
    <name evidence="17" type="ORF">IFK94_11185</name>
</gene>
<evidence type="ECO:0000313" key="18">
    <source>
        <dbReference type="Proteomes" id="UP000648239"/>
    </source>
</evidence>
<dbReference type="InterPro" id="IPR015947">
    <property type="entry name" value="PUA-like_sf"/>
</dbReference>
<comment type="subcellular location">
    <subcellularLocation>
        <location evidence="1 9 10">Cytoplasm</location>
    </subcellularLocation>
</comment>
<dbReference type="CDD" id="cd19500">
    <property type="entry name" value="RecA-like_Lon"/>
    <property type="match status" value="1"/>
</dbReference>
<dbReference type="InterPro" id="IPR008269">
    <property type="entry name" value="Lon_proteolytic"/>
</dbReference>
<dbReference type="Pfam" id="PF00004">
    <property type="entry name" value="AAA"/>
    <property type="match status" value="1"/>
</dbReference>
<comment type="induction">
    <text evidence="9">By heat shock.</text>
</comment>
<dbReference type="InterPro" id="IPR046336">
    <property type="entry name" value="Lon_prtase_N_sf"/>
</dbReference>
<dbReference type="PROSITE" id="PS51787">
    <property type="entry name" value="LON_N"/>
    <property type="match status" value="1"/>
</dbReference>
<accession>A0A8J6Y1I7</accession>
<dbReference type="SUPFAM" id="SSF88697">
    <property type="entry name" value="PUA domain-like"/>
    <property type="match status" value="1"/>
</dbReference>
<dbReference type="Pfam" id="PF22667">
    <property type="entry name" value="Lon_lid"/>
    <property type="match status" value="1"/>
</dbReference>
<dbReference type="Proteomes" id="UP000648239">
    <property type="component" value="Unassembled WGS sequence"/>
</dbReference>
<dbReference type="GO" id="GO:0034605">
    <property type="term" value="P:cellular response to heat"/>
    <property type="evidence" value="ECO:0007669"/>
    <property type="project" value="UniProtKB-UniRule"/>
</dbReference>
<dbReference type="InterPro" id="IPR020568">
    <property type="entry name" value="Ribosomal_Su5_D2-typ_SF"/>
</dbReference>
<dbReference type="PROSITE" id="PS51786">
    <property type="entry name" value="LON_PROTEOLYTIC"/>
    <property type="match status" value="1"/>
</dbReference>
<feature type="binding site" evidence="9 12">
    <location>
        <begin position="360"/>
        <end position="367"/>
    </location>
    <ligand>
        <name>ATP</name>
        <dbReference type="ChEBI" id="CHEBI:30616"/>
    </ligand>
</feature>
<evidence type="ECO:0000256" key="6">
    <source>
        <dbReference type="ARBA" id="ARBA00022825"/>
    </source>
</evidence>
<dbReference type="InterPro" id="IPR014721">
    <property type="entry name" value="Ribsml_uS5_D2-typ_fold_subgr"/>
</dbReference>
<comment type="similarity">
    <text evidence="9 10 13 14">Belongs to the peptidase S16 family.</text>
</comment>
<keyword evidence="6 9" id="KW-0720">Serine protease</keyword>
<comment type="function">
    <text evidence="9">ATP-dependent serine protease that mediates the selective degradation of mutant and abnormal proteins as well as certain short-lived regulatory proteins. Required for cellular homeostasis and for survival from DNA damage and developmental changes induced by stress. Degrades polypeptides processively to yield small peptide fragments that are 5 to 10 amino acids long. Binds to DNA in a double-stranded, site-specific manner.</text>
</comment>
<evidence type="ECO:0000256" key="5">
    <source>
        <dbReference type="ARBA" id="ARBA00022801"/>
    </source>
</evidence>
<dbReference type="Gene3D" id="3.30.230.10">
    <property type="match status" value="1"/>
</dbReference>
<dbReference type="SMART" id="SM00382">
    <property type="entry name" value="AAA"/>
    <property type="match status" value="1"/>
</dbReference>
<evidence type="ECO:0000256" key="11">
    <source>
        <dbReference type="PIRSR" id="PIRSR001174-1"/>
    </source>
</evidence>
<dbReference type="HAMAP" id="MF_01973">
    <property type="entry name" value="lon_bact"/>
    <property type="match status" value="1"/>
</dbReference>
<evidence type="ECO:0000259" key="16">
    <source>
        <dbReference type="PROSITE" id="PS51787"/>
    </source>
</evidence>
<dbReference type="FunFam" id="1.20.5.5270:FF:000002">
    <property type="entry name" value="Lon protease homolog"/>
    <property type="match status" value="1"/>
</dbReference>
<dbReference type="PANTHER" id="PTHR10046">
    <property type="entry name" value="ATP DEPENDENT LON PROTEASE FAMILY MEMBER"/>
    <property type="match status" value="1"/>
</dbReference>
<dbReference type="PIRSF" id="PIRSF001174">
    <property type="entry name" value="Lon_proteas"/>
    <property type="match status" value="1"/>
</dbReference>
<dbReference type="InterPro" id="IPR003959">
    <property type="entry name" value="ATPase_AAA_core"/>
</dbReference>
<dbReference type="EC" id="3.4.21.53" evidence="9 10"/>
<keyword evidence="2 9" id="KW-0963">Cytoplasm</keyword>
<dbReference type="InterPro" id="IPR027065">
    <property type="entry name" value="Lon_Prtase"/>
</dbReference>
<dbReference type="Gene3D" id="1.20.58.1480">
    <property type="match status" value="1"/>
</dbReference>
<dbReference type="SUPFAM" id="SSF52540">
    <property type="entry name" value="P-loop containing nucleoside triphosphate hydrolases"/>
    <property type="match status" value="1"/>
</dbReference>
<sequence length="795" mass="87724">MEQIKIPEEIGVLPLRNSVLFPHAIMPISVGRRKTLSLLDEVVRNNELIAVVSQRNQADDDPDPSGMYRVGTLAKILKVVKLSGNNVNLIIQGLRRIRVDRFNNMEPFVRAGVSPLGEMVPAGGEDVEVEALSRSMVNQFQTLLQTSTQISADLGEMVLSAGTGDPERLSDLASSVLSISVEEKIGLLERHNLKDRIQKLVKIITREVELQEISTKIQSQVADEVGKTQRQYYLREQMKAIQKELGEGDDKTAELEEIQKKIDECGMPEEARKAAEKEMDRLSKMPPQAAEYTVARTYLDWLVTIPWSNQTEDNLDVIHAKKVLDDEHFDLVKVKDRILEYLAVRALKKDLKGPILCLAGPPGVGKTSLGKSIANAMGRKFVRASLGGVRDEAEIRGHRRTYIGSLPGRIIQGMKRAGTRNPVFILDEIDKLGNDFRGDPSSALLEVLDPEQNNSFSDHYLEVPYDLSQVFFLCTANMLDTVPPALRDRMEVMTIPGYTEEEKLEIARSFLVSKQMEAHGLTDENIEFSVEGLRTVINDYTREAGVRNMDREIANVCRKVARRIVEGAEGKTLVDTEKVRDLLGSVKYFREVAEWTDRSGIATGLAWTQVGGEILFVECTKMKGKGKLIITGRLGDVMKESAMAAVSWIKANAESLGLDEDMFEVTDFHIHMPAGAVPKDGPSAGVTLTSALVSLLVDLPVSSDLAMTGEITLRGKVMPVGGIKEKIIAAKSAGIKRVILPEKNVKDLDDVSDSVRDALEFFPVREIDEVLDLAFGTALREKAAAAAAAKDAKSA</sequence>
<dbReference type="Gene3D" id="2.30.130.40">
    <property type="entry name" value="LON domain-like"/>
    <property type="match status" value="1"/>
</dbReference>
<evidence type="ECO:0000256" key="2">
    <source>
        <dbReference type="ARBA" id="ARBA00022490"/>
    </source>
</evidence>
<keyword evidence="4 9" id="KW-0547">Nucleotide-binding</keyword>
<dbReference type="GO" id="GO:0004252">
    <property type="term" value="F:serine-type endopeptidase activity"/>
    <property type="evidence" value="ECO:0007669"/>
    <property type="project" value="UniProtKB-UniRule"/>
</dbReference>
<evidence type="ECO:0000256" key="13">
    <source>
        <dbReference type="PROSITE-ProRule" id="PRU01122"/>
    </source>
</evidence>
<reference evidence="17 18" key="1">
    <citation type="submission" date="2020-08" db="EMBL/GenBank/DDBJ databases">
        <title>Acidobacteriota in marine sediments use diverse sulfur dissimilation pathways.</title>
        <authorList>
            <person name="Wasmund K."/>
        </authorList>
    </citation>
    <scope>NUCLEOTIDE SEQUENCE [LARGE SCALE GENOMIC DNA]</scope>
    <source>
        <strain evidence="17">MAG AM4</strain>
    </source>
</reference>
<dbReference type="InterPro" id="IPR008268">
    <property type="entry name" value="Peptidase_S16_AS"/>
</dbReference>
<comment type="subunit">
    <text evidence="9 10">Homohexamer. Organized in a ring with a central cavity.</text>
</comment>
<dbReference type="InterPro" id="IPR027543">
    <property type="entry name" value="Lon_bac"/>
</dbReference>
<dbReference type="InterPro" id="IPR027417">
    <property type="entry name" value="P-loop_NTPase"/>
</dbReference>
<proteinExistence type="evidence at transcript level"/>
<evidence type="ECO:0000256" key="10">
    <source>
        <dbReference type="PIRNR" id="PIRNR001174"/>
    </source>
</evidence>
<dbReference type="Gene3D" id="1.20.5.5270">
    <property type="match status" value="1"/>
</dbReference>
<evidence type="ECO:0000256" key="4">
    <source>
        <dbReference type="ARBA" id="ARBA00022741"/>
    </source>
</evidence>
<keyword evidence="3 9" id="KW-0645">Protease</keyword>
<evidence type="ECO:0000256" key="8">
    <source>
        <dbReference type="ARBA" id="ARBA00023016"/>
    </source>
</evidence>
<dbReference type="NCBIfam" id="TIGR00763">
    <property type="entry name" value="lon"/>
    <property type="match status" value="1"/>
</dbReference>
<dbReference type="SUPFAM" id="SSF54211">
    <property type="entry name" value="Ribosomal protein S5 domain 2-like"/>
    <property type="match status" value="1"/>
</dbReference>
<feature type="active site" evidence="9 11">
    <location>
        <position position="726"/>
    </location>
</feature>
<evidence type="ECO:0000256" key="14">
    <source>
        <dbReference type="RuleBase" id="RU000591"/>
    </source>
</evidence>
<dbReference type="InterPro" id="IPR003111">
    <property type="entry name" value="Lon_prtase_N"/>
</dbReference>
<comment type="catalytic activity">
    <reaction evidence="9 10 13">
        <text>Hydrolysis of proteins in presence of ATP.</text>
        <dbReference type="EC" id="3.4.21.53"/>
    </reaction>
</comment>
<keyword evidence="5 9" id="KW-0378">Hydrolase</keyword>
<dbReference type="Pfam" id="PF05362">
    <property type="entry name" value="Lon_C"/>
    <property type="match status" value="1"/>
</dbReference>
<feature type="active site" evidence="9 11">
    <location>
        <position position="683"/>
    </location>
</feature>
<dbReference type="SMART" id="SM00464">
    <property type="entry name" value="LON"/>
    <property type="match status" value="1"/>
</dbReference>
<dbReference type="InterPro" id="IPR003593">
    <property type="entry name" value="AAA+_ATPase"/>
</dbReference>
<dbReference type="EMBL" id="JACXWD010000039">
    <property type="protein sequence ID" value="MBD3868678.1"/>
    <property type="molecule type" value="Genomic_DNA"/>
</dbReference>
<dbReference type="PROSITE" id="PS01046">
    <property type="entry name" value="LON_SER"/>
    <property type="match status" value="1"/>
</dbReference>
<keyword evidence="8 9" id="KW-0346">Stress response</keyword>
<dbReference type="AlphaFoldDB" id="A0A8J6Y1I7"/>
<organism evidence="17 18">
    <name type="scientific">Candidatus Polarisedimenticola svalbardensis</name>
    <dbReference type="NCBI Taxonomy" id="2886004"/>
    <lineage>
        <taxon>Bacteria</taxon>
        <taxon>Pseudomonadati</taxon>
        <taxon>Acidobacteriota</taxon>
        <taxon>Candidatus Polarisedimenticolia</taxon>
        <taxon>Candidatus Polarisedimenticolales</taxon>
        <taxon>Candidatus Polarisedimenticolaceae</taxon>
        <taxon>Candidatus Polarisedimenticola</taxon>
    </lineage>
</organism>
<dbReference type="GO" id="GO:0016887">
    <property type="term" value="F:ATP hydrolysis activity"/>
    <property type="evidence" value="ECO:0007669"/>
    <property type="project" value="UniProtKB-UniRule"/>
</dbReference>
<dbReference type="GO" id="GO:0004176">
    <property type="term" value="F:ATP-dependent peptidase activity"/>
    <property type="evidence" value="ECO:0007669"/>
    <property type="project" value="UniProtKB-UniRule"/>
</dbReference>
<dbReference type="GO" id="GO:0005524">
    <property type="term" value="F:ATP binding"/>
    <property type="evidence" value="ECO:0007669"/>
    <property type="project" value="UniProtKB-UniRule"/>
</dbReference>
<evidence type="ECO:0000256" key="1">
    <source>
        <dbReference type="ARBA" id="ARBA00004496"/>
    </source>
</evidence>
<dbReference type="PRINTS" id="PR00830">
    <property type="entry name" value="ENDOLAPTASE"/>
</dbReference>
<keyword evidence="7 9" id="KW-0067">ATP-binding</keyword>
<evidence type="ECO:0000259" key="15">
    <source>
        <dbReference type="PROSITE" id="PS51786"/>
    </source>
</evidence>
<feature type="domain" description="Lon N-terminal" evidence="16">
    <location>
        <begin position="10"/>
        <end position="208"/>
    </location>
</feature>
<evidence type="ECO:0000256" key="12">
    <source>
        <dbReference type="PIRSR" id="PIRSR001174-2"/>
    </source>
</evidence>
<dbReference type="InterPro" id="IPR054594">
    <property type="entry name" value="Lon_lid"/>
</dbReference>
<dbReference type="Pfam" id="PF02190">
    <property type="entry name" value="LON_substr_bdg"/>
    <property type="match status" value="1"/>
</dbReference>
<dbReference type="InterPro" id="IPR004815">
    <property type="entry name" value="Lon_bac/euk-typ"/>
</dbReference>
<evidence type="ECO:0000256" key="3">
    <source>
        <dbReference type="ARBA" id="ARBA00022670"/>
    </source>
</evidence>
<evidence type="ECO:0000313" key="17">
    <source>
        <dbReference type="EMBL" id="MBD3868678.1"/>
    </source>
</evidence>
<comment type="caution">
    <text evidence="17">The sequence shown here is derived from an EMBL/GenBank/DDBJ whole genome shotgun (WGS) entry which is preliminary data.</text>
</comment>
<protein>
    <recommendedName>
        <fullName evidence="9 10">Lon protease</fullName>
        <ecNumber evidence="9 10">3.4.21.53</ecNumber>
    </recommendedName>
    <alternativeName>
        <fullName evidence="9">ATP-dependent protease La</fullName>
    </alternativeName>
</protein>
<evidence type="ECO:0000256" key="9">
    <source>
        <dbReference type="HAMAP-Rule" id="MF_01973"/>
    </source>
</evidence>
<dbReference type="GO" id="GO:0006515">
    <property type="term" value="P:protein quality control for misfolded or incompletely synthesized proteins"/>
    <property type="evidence" value="ECO:0007669"/>
    <property type="project" value="UniProtKB-UniRule"/>
</dbReference>
<dbReference type="Gene3D" id="3.40.50.300">
    <property type="entry name" value="P-loop containing nucleotide triphosphate hydrolases"/>
    <property type="match status" value="1"/>
</dbReference>
<feature type="domain" description="Lon proteolytic" evidence="15">
    <location>
        <begin position="596"/>
        <end position="777"/>
    </location>
</feature>
<dbReference type="GO" id="GO:0043565">
    <property type="term" value="F:sequence-specific DNA binding"/>
    <property type="evidence" value="ECO:0007669"/>
    <property type="project" value="UniProtKB-UniRule"/>
</dbReference>
<dbReference type="Gene3D" id="1.10.8.60">
    <property type="match status" value="1"/>
</dbReference>
<dbReference type="FunFam" id="3.40.50.300:FF:000382">
    <property type="entry name" value="Lon protease homolog 2, peroxisomal"/>
    <property type="match status" value="1"/>
</dbReference>
<evidence type="ECO:0000256" key="7">
    <source>
        <dbReference type="ARBA" id="ARBA00022840"/>
    </source>
</evidence>
<dbReference type="GO" id="GO:0005737">
    <property type="term" value="C:cytoplasm"/>
    <property type="evidence" value="ECO:0007669"/>
    <property type="project" value="UniProtKB-SubCell"/>
</dbReference>
<name>A0A8J6Y1I7_9BACT</name>